<evidence type="ECO:0000313" key="3">
    <source>
        <dbReference type="EMBL" id="CAF1572031.1"/>
    </source>
</evidence>
<evidence type="ECO:0000313" key="4">
    <source>
        <dbReference type="Proteomes" id="UP000663854"/>
    </source>
</evidence>
<evidence type="ECO:0000313" key="2">
    <source>
        <dbReference type="EMBL" id="CAF0820775.1"/>
    </source>
</evidence>
<protein>
    <submittedName>
        <fullName evidence="2">Uncharacterized protein</fullName>
    </submittedName>
</protein>
<gene>
    <name evidence="3" type="ORF">JXQ802_LOCUS45303</name>
    <name evidence="2" type="ORF">PYM288_LOCUS5575</name>
</gene>
<dbReference type="Proteomes" id="UP000663870">
    <property type="component" value="Unassembled WGS sequence"/>
</dbReference>
<dbReference type="PANTHER" id="PTHR35895">
    <property type="entry name" value="CHROMOSOME 16, WHOLE GENOME SHOTGUN SEQUENCE"/>
    <property type="match status" value="1"/>
</dbReference>
<reference evidence="2" key="1">
    <citation type="submission" date="2021-02" db="EMBL/GenBank/DDBJ databases">
        <authorList>
            <person name="Nowell W R."/>
        </authorList>
    </citation>
    <scope>NUCLEOTIDE SEQUENCE</scope>
</reference>
<organism evidence="2 4">
    <name type="scientific">Rotaria sordida</name>
    <dbReference type="NCBI Taxonomy" id="392033"/>
    <lineage>
        <taxon>Eukaryota</taxon>
        <taxon>Metazoa</taxon>
        <taxon>Spiralia</taxon>
        <taxon>Gnathifera</taxon>
        <taxon>Rotifera</taxon>
        <taxon>Eurotatoria</taxon>
        <taxon>Bdelloidea</taxon>
        <taxon>Philodinida</taxon>
        <taxon>Philodinidae</taxon>
        <taxon>Rotaria</taxon>
    </lineage>
</organism>
<evidence type="ECO:0000313" key="5">
    <source>
        <dbReference type="Proteomes" id="UP000663870"/>
    </source>
</evidence>
<accession>A0A813U4P9</accession>
<feature type="region of interest" description="Disordered" evidence="1">
    <location>
        <begin position="58"/>
        <end position="77"/>
    </location>
</feature>
<dbReference type="EMBL" id="CAJNOL010003717">
    <property type="protein sequence ID" value="CAF1572031.1"/>
    <property type="molecule type" value="Genomic_DNA"/>
</dbReference>
<proteinExistence type="predicted"/>
<dbReference type="InterPro" id="IPR046368">
    <property type="entry name" value="Tag1"/>
</dbReference>
<keyword evidence="5" id="KW-1185">Reference proteome</keyword>
<sequence>MALFEVVVSFAEVSFDEVADWADKRLDKTLGIDESGEPKLIAEAFAAAMYNRKIINTQNNPRRAISEPPTDDPKPHQAARVQSLQFNKYFYVKSISITGDAAGPTIVPINSPFIVSDMKAFRNFARSLIFEPNVVWHLKAEATVRPISRHMLSYSKIPFNKEVTLDALNRLPNVSIVSISLKRSDAYRVLIDLIIKITNPSIFSQLYFSLQYNNWSIGHVESTSNNITIHPSENAIQFFGELQSASSESYNALSIVIQNFLTGQTSNVEALAGPNATSYPLLAVGIIGLSLNVHMPPFKEQLIASLIFNSMSLIPSTNKKKVMLSASITIKINSPLGPKSPLNIQKMDMSVFLLYENDSVGILNVSQAPVKQLDEITYQSQFNTKYLSLTDTGAANKTHPIDFRIVGVASIVGSFALGPLNIDQLLIENNVPLVGLDSLNDVHVDEISVDRTQGAAL</sequence>
<name>A0A813U4P9_9BILA</name>
<dbReference type="PANTHER" id="PTHR35895:SF1">
    <property type="entry name" value="LIPID-BINDING SERUM GLYCOPROTEIN C-TERMINAL DOMAIN-CONTAINING PROTEIN"/>
    <property type="match status" value="1"/>
</dbReference>
<dbReference type="GO" id="GO:0016020">
    <property type="term" value="C:membrane"/>
    <property type="evidence" value="ECO:0007669"/>
    <property type="project" value="TreeGrafter"/>
</dbReference>
<evidence type="ECO:0000256" key="1">
    <source>
        <dbReference type="SAM" id="MobiDB-lite"/>
    </source>
</evidence>
<dbReference type="Proteomes" id="UP000663854">
    <property type="component" value="Unassembled WGS sequence"/>
</dbReference>
<dbReference type="AlphaFoldDB" id="A0A813U4P9"/>
<comment type="caution">
    <text evidence="2">The sequence shown here is derived from an EMBL/GenBank/DDBJ whole genome shotgun (WGS) entry which is preliminary data.</text>
</comment>
<dbReference type="EMBL" id="CAJNOH010000057">
    <property type="protein sequence ID" value="CAF0820775.1"/>
    <property type="molecule type" value="Genomic_DNA"/>
</dbReference>
<dbReference type="Pfam" id="PF12505">
    <property type="entry name" value="DUF3712"/>
    <property type="match status" value="1"/>
</dbReference>
<dbReference type="InterPro" id="IPR022185">
    <property type="entry name" value="DUF3712"/>
</dbReference>